<comment type="subcellular location">
    <subcellularLocation>
        <location evidence="1">Cell membrane</location>
        <topology evidence="1">Multi-pass membrane protein</topology>
    </subcellularLocation>
</comment>
<keyword evidence="11" id="KW-1185">Reference proteome</keyword>
<feature type="transmembrane region" description="Helical" evidence="8">
    <location>
        <begin position="108"/>
        <end position="133"/>
    </location>
</feature>
<reference evidence="10 11" key="1">
    <citation type="submission" date="2020-05" db="EMBL/GenBank/DDBJ databases">
        <title>Aquincola sp. isolate from soil.</title>
        <authorList>
            <person name="Han J."/>
            <person name="Kim D.-U."/>
        </authorList>
    </citation>
    <scope>NUCLEOTIDE SEQUENCE [LARGE SCALE GENOMIC DNA]</scope>
    <source>
        <strain evidence="10 11">S2</strain>
    </source>
</reference>
<evidence type="ECO:0000259" key="9">
    <source>
        <dbReference type="Pfam" id="PF11984"/>
    </source>
</evidence>
<dbReference type="InterPro" id="IPR017540">
    <property type="entry name" value="Exosortase-1"/>
</dbReference>
<dbReference type="Proteomes" id="UP000737171">
    <property type="component" value="Unassembled WGS sequence"/>
</dbReference>
<keyword evidence="5 10" id="KW-0378">Hydrolase</keyword>
<organism evidence="10 11">
    <name type="scientific">Pseudaquabacterium terrae</name>
    <dbReference type="NCBI Taxonomy" id="2732868"/>
    <lineage>
        <taxon>Bacteria</taxon>
        <taxon>Pseudomonadati</taxon>
        <taxon>Pseudomonadota</taxon>
        <taxon>Betaproteobacteria</taxon>
        <taxon>Burkholderiales</taxon>
        <taxon>Sphaerotilaceae</taxon>
        <taxon>Pseudaquabacterium</taxon>
    </lineage>
</organism>
<dbReference type="EC" id="3.4.22.-" evidence="10"/>
<evidence type="ECO:0000256" key="8">
    <source>
        <dbReference type="SAM" id="Phobius"/>
    </source>
</evidence>
<evidence type="ECO:0000256" key="7">
    <source>
        <dbReference type="ARBA" id="ARBA00023136"/>
    </source>
</evidence>
<comment type="caution">
    <text evidence="10">The sequence shown here is derived from an EMBL/GenBank/DDBJ whole genome shotgun (WGS) entry which is preliminary data.</text>
</comment>
<keyword evidence="7 8" id="KW-0472">Membrane</keyword>
<evidence type="ECO:0000256" key="6">
    <source>
        <dbReference type="ARBA" id="ARBA00022989"/>
    </source>
</evidence>
<dbReference type="Pfam" id="PF09721">
    <property type="entry name" value="Exosortase_EpsH"/>
    <property type="match status" value="1"/>
</dbReference>
<feature type="transmembrane region" description="Helical" evidence="8">
    <location>
        <begin position="211"/>
        <end position="231"/>
    </location>
</feature>
<keyword evidence="3" id="KW-0645">Protease</keyword>
<dbReference type="RefSeq" id="WP_173121622.1">
    <property type="nucleotide sequence ID" value="NZ_JABRWJ010000002.1"/>
</dbReference>
<dbReference type="EMBL" id="JABRWJ010000002">
    <property type="protein sequence ID" value="NRF66499.1"/>
    <property type="molecule type" value="Genomic_DNA"/>
</dbReference>
<evidence type="ECO:0000313" key="11">
    <source>
        <dbReference type="Proteomes" id="UP000737171"/>
    </source>
</evidence>
<feature type="transmembrane region" description="Helical" evidence="8">
    <location>
        <begin position="75"/>
        <end position="96"/>
    </location>
</feature>
<evidence type="ECO:0000256" key="5">
    <source>
        <dbReference type="ARBA" id="ARBA00022801"/>
    </source>
</evidence>
<sequence>MAIASPAGPWRTALPALGLLWIALGFIYAGALTAMVGIWSRSDTFAHAFVVPPIALWLAWRKRAELALHLPRPSLWWLLPFAAMALLWLLGELVAVNAATQFAATAMLVLVVPLVLGTRVAAVILFPLAYLFFAVPIGEFLLPVLMQWTADFTVAALRLSGVPVYREGLQFIIPSGSWSVVEACSGVRYLMASFMVGSLFAYLNYRSAKRRWIFALVSLLVPIVANWLRAYMIVMLGHLSGNQIAVGADHLIYGWVFFGVVITILFVIGARWAEAPAEALPPPAATPLERAGAAWQSWAAVAAAVLLALLPHAAIKRIEARDASGPVQLVLTEPAAAGWQSAAVADDKGWRPAFRAPSAEQRARWHNDAGVAVDLYLAYYRGQDDQRKLVSSSNVLVASSDRDWNAVHTQLKPVALGARTVEVRQTALMSPMSTREHARMLVWQLYWINGELTARDVRAKLLSAWQRLRGQGDESAAIVIYAADRPGQPAEAALRGFLGANLDTIERALQAARDRR</sequence>
<dbReference type="NCBIfam" id="TIGR03109">
    <property type="entry name" value="exosort_XrtA"/>
    <property type="match status" value="1"/>
</dbReference>
<dbReference type="InterPro" id="IPR026392">
    <property type="entry name" value="Exo/Archaeosortase_dom"/>
</dbReference>
<dbReference type="Pfam" id="PF11984">
    <property type="entry name" value="DUF3485"/>
    <property type="match status" value="1"/>
</dbReference>
<evidence type="ECO:0000256" key="4">
    <source>
        <dbReference type="ARBA" id="ARBA00022692"/>
    </source>
</evidence>
<dbReference type="NCBIfam" id="TIGR04178">
    <property type="entry name" value="exo_archaeo"/>
    <property type="match status" value="1"/>
</dbReference>
<dbReference type="NCBIfam" id="TIGR02602">
    <property type="entry name" value="8TM_EpsH"/>
    <property type="match status" value="1"/>
</dbReference>
<dbReference type="InterPro" id="IPR014263">
    <property type="entry name" value="Methanolan_biosynth_EpsI"/>
</dbReference>
<keyword evidence="4 8" id="KW-0812">Transmembrane</keyword>
<dbReference type="NCBIfam" id="TIGR02914">
    <property type="entry name" value="EpsI_fam"/>
    <property type="match status" value="1"/>
</dbReference>
<feature type="transmembrane region" description="Helical" evidence="8">
    <location>
        <begin position="293"/>
        <end position="315"/>
    </location>
</feature>
<protein>
    <submittedName>
        <fullName evidence="10">Exosortase A</fullName>
        <ecNumber evidence="10">3.4.22.-</ecNumber>
    </submittedName>
</protein>
<evidence type="ECO:0000256" key="2">
    <source>
        <dbReference type="ARBA" id="ARBA00022475"/>
    </source>
</evidence>
<name>A0ABX2EBK4_9BURK</name>
<evidence type="ECO:0000313" key="10">
    <source>
        <dbReference type="EMBL" id="NRF66499.1"/>
    </source>
</evidence>
<proteinExistence type="predicted"/>
<feature type="transmembrane region" description="Helical" evidence="8">
    <location>
        <begin position="12"/>
        <end position="32"/>
    </location>
</feature>
<feature type="transmembrane region" description="Helical" evidence="8">
    <location>
        <begin position="252"/>
        <end position="273"/>
    </location>
</feature>
<keyword evidence="2" id="KW-1003">Cell membrane</keyword>
<feature type="transmembrane region" description="Helical" evidence="8">
    <location>
        <begin position="186"/>
        <end position="205"/>
    </location>
</feature>
<keyword evidence="6 8" id="KW-1133">Transmembrane helix</keyword>
<evidence type="ECO:0000256" key="3">
    <source>
        <dbReference type="ARBA" id="ARBA00022670"/>
    </source>
</evidence>
<dbReference type="InterPro" id="IPR013426">
    <property type="entry name" value="EpsH-like"/>
</dbReference>
<dbReference type="GO" id="GO:0016787">
    <property type="term" value="F:hydrolase activity"/>
    <property type="evidence" value="ECO:0007669"/>
    <property type="project" value="UniProtKB-KW"/>
</dbReference>
<feature type="transmembrane region" description="Helical" evidence="8">
    <location>
        <begin position="44"/>
        <end position="60"/>
    </location>
</feature>
<evidence type="ECO:0000256" key="1">
    <source>
        <dbReference type="ARBA" id="ARBA00004651"/>
    </source>
</evidence>
<accession>A0ABX2EBK4</accession>
<dbReference type="InterPro" id="IPR019127">
    <property type="entry name" value="Exosortase"/>
</dbReference>
<feature type="domain" description="Methanolan biosynthesis EpsI" evidence="9">
    <location>
        <begin position="303"/>
        <end position="507"/>
    </location>
</feature>
<gene>
    <name evidence="10" type="primary">xrtA</name>
    <name evidence="10" type="ORF">HLB44_05850</name>
</gene>